<feature type="region of interest" description="Disordered" evidence="1">
    <location>
        <begin position="417"/>
        <end position="436"/>
    </location>
</feature>
<evidence type="ECO:0000313" key="5">
    <source>
        <dbReference type="Proteomes" id="UP000503462"/>
    </source>
</evidence>
<dbReference type="SUPFAM" id="SSF56300">
    <property type="entry name" value="Metallo-dependent phosphatases"/>
    <property type="match status" value="1"/>
</dbReference>
<dbReference type="Gene3D" id="3.60.21.70">
    <property type="entry name" value="PhoD-like phosphatase"/>
    <property type="match status" value="1"/>
</dbReference>
<feature type="transmembrane region" description="Helical" evidence="2">
    <location>
        <begin position="6"/>
        <end position="27"/>
    </location>
</feature>
<keyword evidence="2" id="KW-1133">Transmembrane helix</keyword>
<dbReference type="InterPro" id="IPR018946">
    <property type="entry name" value="PhoD-like_MPP"/>
</dbReference>
<dbReference type="EMBL" id="CP051143">
    <property type="protein sequence ID" value="QIX01779.1"/>
    <property type="molecule type" value="Genomic_DNA"/>
</dbReference>
<sequence>MDGTNITIARLSALISSALLRLGAYVFLRWIPGHPFPPLTIALLLVYVPSFLYSLWHTVPYRVVEDTVDIVTTNDFDHTEAINDIDARYTDKEAIDDVGEELTVEETIVVEQRDPEFVKCLLTGLPSPSSLVLSILTLAINLILAAMVMDYVYRATLFYPAHDLSFARTGYVSETTASILVREPDPLHYPISAFYRVSEDHLIPTAWKSGGRKIDSLGSSTDFTGRFFINGLRPDTHYQYTTSNNHSGSFITAPVKGRVSSRHDKFTFVHSSCLKNAFPYNLFAHPLSNAGLRYLARVLESIEAQFMLFLGDFIYVDVPRRHGLSTVEDYRREYRHVYASPDWPAASRDLPWIHVYDDHEIANDWDKNTTSYFSAASDPYENYHTSVNPPVARVGKTYFQFTNGPASFFMLDTRRYRSPNDKTNGSDPRTGAPTKSMLGQQQLHDLLAWLRQSERPGVRWKIVVSSVPFTLNWQKGAQDTWRGYLGEREIILQAMWDVGAKGGTGVVILSGDRHEFAATAFPPPPDGKEVASVVAPVGKVIQQAASMLGKDSKAGLPLQTTRKRWPASSVVYEYSASPLNMFYLPVRTYRESSTDPSYISDVCIKYIPDGNSKFGAVTISSTGDQSVLLYKLYIDGAERWSHMITTPPITSNEFRDSAIWG</sequence>
<evidence type="ECO:0000259" key="3">
    <source>
        <dbReference type="Pfam" id="PF09423"/>
    </source>
</evidence>
<proteinExistence type="predicted"/>
<organism evidence="4 5">
    <name type="scientific">Peltaster fructicola</name>
    <dbReference type="NCBI Taxonomy" id="286661"/>
    <lineage>
        <taxon>Eukaryota</taxon>
        <taxon>Fungi</taxon>
        <taxon>Dikarya</taxon>
        <taxon>Ascomycota</taxon>
        <taxon>Pezizomycotina</taxon>
        <taxon>Dothideomycetes</taxon>
        <taxon>Dothideomycetes incertae sedis</taxon>
        <taxon>Peltaster</taxon>
    </lineage>
</organism>
<feature type="transmembrane region" description="Helical" evidence="2">
    <location>
        <begin position="131"/>
        <end position="153"/>
    </location>
</feature>
<dbReference type="Pfam" id="PF09423">
    <property type="entry name" value="PhoD"/>
    <property type="match status" value="1"/>
</dbReference>
<dbReference type="InterPro" id="IPR052900">
    <property type="entry name" value="Phospholipid_Metab_Enz"/>
</dbReference>
<dbReference type="OrthoDB" id="2100241at2759"/>
<evidence type="ECO:0000256" key="2">
    <source>
        <dbReference type="SAM" id="Phobius"/>
    </source>
</evidence>
<dbReference type="CDD" id="cd07389">
    <property type="entry name" value="MPP_PhoD"/>
    <property type="match status" value="1"/>
</dbReference>
<feature type="domain" description="PhoD-like phosphatase metallophosphatase" evidence="3">
    <location>
        <begin position="296"/>
        <end position="525"/>
    </location>
</feature>
<evidence type="ECO:0000313" key="4">
    <source>
        <dbReference type="EMBL" id="QIX01779.1"/>
    </source>
</evidence>
<evidence type="ECO:0000256" key="1">
    <source>
        <dbReference type="SAM" id="MobiDB-lite"/>
    </source>
</evidence>
<name>A0A6H0Y4K4_9PEZI</name>
<reference evidence="4 5" key="1">
    <citation type="journal article" date="2016" name="Sci. Rep.">
        <title>Peltaster fructicola genome reveals evolution from an invasive phytopathogen to an ectophytic parasite.</title>
        <authorList>
            <person name="Xu C."/>
            <person name="Chen H."/>
            <person name="Gleason M.L."/>
            <person name="Xu J.R."/>
            <person name="Liu H."/>
            <person name="Zhang R."/>
            <person name="Sun G."/>
        </authorList>
    </citation>
    <scope>NUCLEOTIDE SEQUENCE [LARGE SCALE GENOMIC DNA]</scope>
    <source>
        <strain evidence="4 5">LNHT1506</strain>
    </source>
</reference>
<keyword evidence="5" id="KW-1185">Reference proteome</keyword>
<dbReference type="PANTHER" id="PTHR43606:SF2">
    <property type="entry name" value="ALKALINE PHOSPHATASE FAMILY PROTEIN (AFU_ORTHOLOGUE AFUA_5G03860)"/>
    <property type="match status" value="1"/>
</dbReference>
<dbReference type="Proteomes" id="UP000503462">
    <property type="component" value="Chromosome 5"/>
</dbReference>
<dbReference type="AlphaFoldDB" id="A0A6H0Y4K4"/>
<dbReference type="InterPro" id="IPR029052">
    <property type="entry name" value="Metallo-depent_PP-like"/>
</dbReference>
<protein>
    <recommendedName>
        <fullName evidence="3">PhoD-like phosphatase metallophosphatase domain-containing protein</fullName>
    </recommendedName>
</protein>
<keyword evidence="2" id="KW-0472">Membrane</keyword>
<dbReference type="InterPro" id="IPR038607">
    <property type="entry name" value="PhoD-like_sf"/>
</dbReference>
<gene>
    <name evidence="4" type="ORF">AMS68_007296</name>
</gene>
<dbReference type="PANTHER" id="PTHR43606">
    <property type="entry name" value="PHOSPHATASE, PUTATIVE (AFU_ORTHOLOGUE AFUA_6G08710)-RELATED"/>
    <property type="match status" value="1"/>
</dbReference>
<feature type="transmembrane region" description="Helical" evidence="2">
    <location>
        <begin position="39"/>
        <end position="56"/>
    </location>
</feature>
<keyword evidence="2" id="KW-0812">Transmembrane</keyword>
<accession>A0A6H0Y4K4</accession>